<reference evidence="1" key="1">
    <citation type="journal article" date="2014" name="Front. Microbiol.">
        <title>High frequency of phylogenetically diverse reductive dehalogenase-homologous genes in deep subseafloor sedimentary metagenomes.</title>
        <authorList>
            <person name="Kawai M."/>
            <person name="Futagami T."/>
            <person name="Toyoda A."/>
            <person name="Takaki Y."/>
            <person name="Nishi S."/>
            <person name="Hori S."/>
            <person name="Arai W."/>
            <person name="Tsubouchi T."/>
            <person name="Morono Y."/>
            <person name="Uchiyama I."/>
            <person name="Ito T."/>
            <person name="Fujiyama A."/>
            <person name="Inagaki F."/>
            <person name="Takami H."/>
        </authorList>
    </citation>
    <scope>NUCLEOTIDE SEQUENCE</scope>
    <source>
        <strain evidence="1">Expedition CK06-06</strain>
    </source>
</reference>
<dbReference type="EMBL" id="BARS01023177">
    <property type="protein sequence ID" value="GAG08512.1"/>
    <property type="molecule type" value="Genomic_DNA"/>
</dbReference>
<sequence length="175" mass="19982">MKKKKQLTNIEDNRMGLFMSDNSFDLDVMYGRNFLQTDNAQKVIIHKINLIETKSHSLYGQSKTKDKKFMAPVELSVMVTISEGKQEYYGGNQGGIARDDSGNISFGVYLKELEEKKIEVDRGDIIEYNMSGEKNRYYEVESANNVTDETNKTIGGFKSYWKRIVGVPVKEDVVP</sequence>
<organism evidence="1">
    <name type="scientific">marine sediment metagenome</name>
    <dbReference type="NCBI Taxonomy" id="412755"/>
    <lineage>
        <taxon>unclassified sequences</taxon>
        <taxon>metagenomes</taxon>
        <taxon>ecological metagenomes</taxon>
    </lineage>
</organism>
<feature type="non-terminal residue" evidence="1">
    <location>
        <position position="175"/>
    </location>
</feature>
<accession>X0VB33</accession>
<name>X0VB33_9ZZZZ</name>
<protein>
    <submittedName>
        <fullName evidence="1">Uncharacterized protein</fullName>
    </submittedName>
</protein>
<dbReference type="AlphaFoldDB" id="X0VB33"/>
<comment type="caution">
    <text evidence="1">The sequence shown here is derived from an EMBL/GenBank/DDBJ whole genome shotgun (WGS) entry which is preliminary data.</text>
</comment>
<gene>
    <name evidence="1" type="ORF">S01H1_36934</name>
</gene>
<proteinExistence type="predicted"/>
<evidence type="ECO:0000313" key="1">
    <source>
        <dbReference type="EMBL" id="GAG08512.1"/>
    </source>
</evidence>